<protein>
    <recommendedName>
        <fullName evidence="8">Ammonium transporter</fullName>
    </recommendedName>
</protein>
<proteinExistence type="inferred from homology"/>
<gene>
    <name evidence="11" type="ORF">BOTBODRAFT_177654</name>
</gene>
<dbReference type="PROSITE" id="PS01219">
    <property type="entry name" value="AMMONIUM_TRANSP"/>
    <property type="match status" value="1"/>
</dbReference>
<evidence type="ECO:0000256" key="9">
    <source>
        <dbReference type="SAM" id="MobiDB-lite"/>
    </source>
</evidence>
<dbReference type="NCBIfam" id="TIGR00836">
    <property type="entry name" value="amt"/>
    <property type="match status" value="1"/>
</dbReference>
<feature type="transmembrane region" description="Helical" evidence="8">
    <location>
        <begin position="224"/>
        <end position="245"/>
    </location>
</feature>
<dbReference type="OrthoDB" id="534912at2759"/>
<evidence type="ECO:0000256" key="1">
    <source>
        <dbReference type="ARBA" id="ARBA00004141"/>
    </source>
</evidence>
<dbReference type="InParanoid" id="A0A067MGF6"/>
<keyword evidence="12" id="KW-1185">Reference proteome</keyword>
<evidence type="ECO:0000256" key="8">
    <source>
        <dbReference type="RuleBase" id="RU362002"/>
    </source>
</evidence>
<accession>A0A067MGF6</accession>
<dbReference type="STRING" id="930990.A0A067MGF6"/>
<reference evidence="12" key="1">
    <citation type="journal article" date="2014" name="Proc. Natl. Acad. Sci. U.S.A.">
        <title>Extensive sampling of basidiomycete genomes demonstrates inadequacy of the white-rot/brown-rot paradigm for wood decay fungi.</title>
        <authorList>
            <person name="Riley R."/>
            <person name="Salamov A.A."/>
            <person name="Brown D.W."/>
            <person name="Nagy L.G."/>
            <person name="Floudas D."/>
            <person name="Held B.W."/>
            <person name="Levasseur A."/>
            <person name="Lombard V."/>
            <person name="Morin E."/>
            <person name="Otillar R."/>
            <person name="Lindquist E.A."/>
            <person name="Sun H."/>
            <person name="LaButti K.M."/>
            <person name="Schmutz J."/>
            <person name="Jabbour D."/>
            <person name="Luo H."/>
            <person name="Baker S.E."/>
            <person name="Pisabarro A.G."/>
            <person name="Walton J.D."/>
            <person name="Blanchette R.A."/>
            <person name="Henrissat B."/>
            <person name="Martin F."/>
            <person name="Cullen D."/>
            <person name="Hibbett D.S."/>
            <person name="Grigoriev I.V."/>
        </authorList>
    </citation>
    <scope>NUCLEOTIDE SEQUENCE [LARGE SCALE GENOMIC DNA]</scope>
    <source>
        <strain evidence="12">FD-172 SS1</strain>
    </source>
</reference>
<dbReference type="InterPro" id="IPR029020">
    <property type="entry name" value="Ammonium/urea_transptr"/>
</dbReference>
<dbReference type="Pfam" id="PF00909">
    <property type="entry name" value="Ammonium_transp"/>
    <property type="match status" value="1"/>
</dbReference>
<feature type="domain" description="Ammonium transporter AmtB-like" evidence="10">
    <location>
        <begin position="71"/>
        <end position="460"/>
    </location>
</feature>
<evidence type="ECO:0000256" key="4">
    <source>
        <dbReference type="ARBA" id="ARBA00022692"/>
    </source>
</evidence>
<dbReference type="InterPro" id="IPR024041">
    <property type="entry name" value="NH4_transpt_AmtB-like_dom"/>
</dbReference>
<feature type="transmembrane region" description="Helical" evidence="8">
    <location>
        <begin position="70"/>
        <end position="91"/>
    </location>
</feature>
<sequence length="514" mass="56040">MSRRSSERQGMTSKRGGGRAVPTSPIKGVFINLARICRYRIIMVNVSYTASGDLTVQGPDGPIVYNNGDIAWVLTSTALVWLMIPGIGFFYSGLLRRKSALSMIHLSMMTVAVVSFQWFFWGFSLAFSSGANRYIGDLKHFGLRGVLEQRSASNDRIPAIVFCINQLMFAAITPALAVGAVAERTHLGPLIFFVFVWGTIVYDPIACWTWNPNGWSSVMGGLDFAGGTPVHISSGTAALAISIYLGKRRGYGTERLAYKPHNTSYVILGTVLLWFGCFGFNGGSALSANLRAAQACIVTNLAASVGGLTWMLWDYRLRRKWSAVGFCSGAVSGLVAITPASGYVGAPTQLKYMFHYDDCLDIFATHGIGGIAGNILTALFAQASVANFDGITRIQGGWIDHHYIQLGYQLADSTAGFSYSFVMTTIILWIMHFIPGLRLRTSEEAEVVGIDDAEMGEFAYDYVSVDVELLPRQSYVQEAPLRPRPPARKVERSRIASPPKNVGEAQVLTLHGDT</sequence>
<dbReference type="EMBL" id="KL198062">
    <property type="protein sequence ID" value="KDQ10957.1"/>
    <property type="molecule type" value="Genomic_DNA"/>
</dbReference>
<evidence type="ECO:0000256" key="5">
    <source>
        <dbReference type="ARBA" id="ARBA00022989"/>
    </source>
</evidence>
<feature type="transmembrane region" description="Helical" evidence="8">
    <location>
        <begin position="157"/>
        <end position="178"/>
    </location>
</feature>
<keyword evidence="3 8" id="KW-0813">Transport</keyword>
<dbReference type="GO" id="GO:0008519">
    <property type="term" value="F:ammonium channel activity"/>
    <property type="evidence" value="ECO:0007669"/>
    <property type="project" value="InterPro"/>
</dbReference>
<feature type="region of interest" description="Disordered" evidence="9">
    <location>
        <begin position="481"/>
        <end position="514"/>
    </location>
</feature>
<evidence type="ECO:0000256" key="6">
    <source>
        <dbReference type="ARBA" id="ARBA00023136"/>
    </source>
</evidence>
<dbReference type="PANTHER" id="PTHR43029:SF10">
    <property type="entry name" value="AMMONIUM TRANSPORTER MEP2"/>
    <property type="match status" value="1"/>
</dbReference>
<feature type="transmembrane region" description="Helical" evidence="8">
    <location>
        <begin position="190"/>
        <end position="212"/>
    </location>
</feature>
<evidence type="ECO:0000256" key="3">
    <source>
        <dbReference type="ARBA" id="ARBA00022448"/>
    </source>
</evidence>
<evidence type="ECO:0000256" key="7">
    <source>
        <dbReference type="ARBA" id="ARBA00023177"/>
    </source>
</evidence>
<name>A0A067MGF6_BOTB1</name>
<comment type="caution">
    <text evidence="8">Lacks conserved residue(s) required for the propagation of feature annotation.</text>
</comment>
<feature type="transmembrane region" description="Helical" evidence="8">
    <location>
        <begin position="292"/>
        <end position="313"/>
    </location>
</feature>
<keyword evidence="6 8" id="KW-0472">Membrane</keyword>
<dbReference type="GO" id="GO:0005886">
    <property type="term" value="C:plasma membrane"/>
    <property type="evidence" value="ECO:0007669"/>
    <property type="project" value="UniProtKB-SubCell"/>
</dbReference>
<dbReference type="FunCoup" id="A0A067MGF6">
    <property type="interactions" value="77"/>
</dbReference>
<feature type="transmembrane region" description="Helical" evidence="8">
    <location>
        <begin position="325"/>
        <end position="346"/>
    </location>
</feature>
<dbReference type="InterPro" id="IPR001905">
    <property type="entry name" value="Ammonium_transpt"/>
</dbReference>
<dbReference type="HOGENOM" id="CLU_000445_33_0_1"/>
<keyword evidence="5 8" id="KW-1133">Transmembrane helix</keyword>
<evidence type="ECO:0000259" key="10">
    <source>
        <dbReference type="Pfam" id="PF00909"/>
    </source>
</evidence>
<feature type="transmembrane region" description="Helical" evidence="8">
    <location>
        <begin position="265"/>
        <end position="286"/>
    </location>
</feature>
<feature type="transmembrane region" description="Helical" evidence="8">
    <location>
        <begin position="416"/>
        <end position="434"/>
    </location>
</feature>
<feature type="transmembrane region" description="Helical" evidence="8">
    <location>
        <begin position="103"/>
        <end position="121"/>
    </location>
</feature>
<organism evidence="11 12">
    <name type="scientific">Botryobasidium botryosum (strain FD-172 SS1)</name>
    <dbReference type="NCBI Taxonomy" id="930990"/>
    <lineage>
        <taxon>Eukaryota</taxon>
        <taxon>Fungi</taxon>
        <taxon>Dikarya</taxon>
        <taxon>Basidiomycota</taxon>
        <taxon>Agaricomycotina</taxon>
        <taxon>Agaricomycetes</taxon>
        <taxon>Cantharellales</taxon>
        <taxon>Botryobasidiaceae</taxon>
        <taxon>Botryobasidium</taxon>
    </lineage>
</organism>
<dbReference type="Gene3D" id="1.10.3430.10">
    <property type="entry name" value="Ammonium transporter AmtB like domains"/>
    <property type="match status" value="1"/>
</dbReference>
<keyword evidence="4 8" id="KW-0812">Transmembrane</keyword>
<evidence type="ECO:0000313" key="11">
    <source>
        <dbReference type="EMBL" id="KDQ10957.1"/>
    </source>
</evidence>
<dbReference type="Proteomes" id="UP000027195">
    <property type="component" value="Unassembled WGS sequence"/>
</dbReference>
<dbReference type="FunFam" id="1.10.3430.10:FF:000003">
    <property type="entry name" value="Ammonium transporter"/>
    <property type="match status" value="1"/>
</dbReference>
<evidence type="ECO:0000313" key="12">
    <source>
        <dbReference type="Proteomes" id="UP000027195"/>
    </source>
</evidence>
<dbReference type="InterPro" id="IPR018047">
    <property type="entry name" value="Ammonium_transpt_CS"/>
</dbReference>
<dbReference type="SUPFAM" id="SSF111352">
    <property type="entry name" value="Ammonium transporter"/>
    <property type="match status" value="1"/>
</dbReference>
<comment type="similarity">
    <text evidence="2 8">Belongs to the ammonia transporter channel (TC 1.A.11.2) family.</text>
</comment>
<evidence type="ECO:0000256" key="2">
    <source>
        <dbReference type="ARBA" id="ARBA00005887"/>
    </source>
</evidence>
<dbReference type="AlphaFoldDB" id="A0A067MGF6"/>
<comment type="subcellular location">
    <subcellularLocation>
        <location evidence="8">Cell membrane</location>
        <topology evidence="8">Multi-pass membrane protein</topology>
    </subcellularLocation>
    <subcellularLocation>
        <location evidence="1">Membrane</location>
        <topology evidence="1">Multi-pass membrane protein</topology>
    </subcellularLocation>
</comment>
<feature type="region of interest" description="Disordered" evidence="9">
    <location>
        <begin position="1"/>
        <end position="20"/>
    </location>
</feature>
<keyword evidence="7 8" id="KW-0924">Ammonia transport</keyword>
<dbReference type="PANTHER" id="PTHR43029">
    <property type="entry name" value="AMMONIUM TRANSPORTER MEP2"/>
    <property type="match status" value="1"/>
</dbReference>